<keyword evidence="1" id="KW-1133">Transmembrane helix</keyword>
<dbReference type="Proteomes" id="UP001385951">
    <property type="component" value="Unassembled WGS sequence"/>
</dbReference>
<organism evidence="2 3">
    <name type="scientific">Cerrena zonata</name>
    <dbReference type="NCBI Taxonomy" id="2478898"/>
    <lineage>
        <taxon>Eukaryota</taxon>
        <taxon>Fungi</taxon>
        <taxon>Dikarya</taxon>
        <taxon>Basidiomycota</taxon>
        <taxon>Agaricomycotina</taxon>
        <taxon>Agaricomycetes</taxon>
        <taxon>Polyporales</taxon>
        <taxon>Cerrenaceae</taxon>
        <taxon>Cerrena</taxon>
    </lineage>
</organism>
<evidence type="ECO:0000313" key="3">
    <source>
        <dbReference type="Proteomes" id="UP001385951"/>
    </source>
</evidence>
<feature type="transmembrane region" description="Helical" evidence="1">
    <location>
        <begin position="115"/>
        <end position="133"/>
    </location>
</feature>
<sequence>MYSCIKAESCFSRSIYLNISVMAMVDELNLFEKTTQALTIHRTINYISVASFTLLAYDCLLCILEDSLFISLCPFKSPDAVYILSRTLAVGEAIASLATTLIPFKSCVQIHFLRMAKYFITMIIPCNAWLFMLRVRVLYFYSQFTIVLFMVLWALTFTSLLAIPAYQISSSQNPDGTCTFHTSYNKKLLSVPFLALVIFDTAVIIATSASFITGSSSRSWRTKLKSMITTKDVGHISKIFLRSGQIYYLVTIGIHLFMFIIMISPSIKIPTYYIGELSLLTCIFHNMMSCRVFRLLKLSDHNSHSSTSLASDASSLAFYRSCHYNDHLYPPLPFNRRSSDRRPQGAWIYETDSIPMENMANTEERISSTI</sequence>
<name>A0AAW0FM77_9APHY</name>
<evidence type="ECO:0000256" key="1">
    <source>
        <dbReference type="SAM" id="Phobius"/>
    </source>
</evidence>
<evidence type="ECO:0008006" key="4">
    <source>
        <dbReference type="Google" id="ProtNLM"/>
    </source>
</evidence>
<proteinExistence type="predicted"/>
<feature type="transmembrane region" description="Helical" evidence="1">
    <location>
        <begin position="246"/>
        <end position="267"/>
    </location>
</feature>
<protein>
    <recommendedName>
        <fullName evidence="4">Vomeronasal type-1 receptor</fullName>
    </recommendedName>
</protein>
<dbReference type="EMBL" id="JASBNA010000038">
    <property type="protein sequence ID" value="KAK7681896.1"/>
    <property type="molecule type" value="Genomic_DNA"/>
</dbReference>
<keyword evidence="1" id="KW-0472">Membrane</keyword>
<keyword evidence="3" id="KW-1185">Reference proteome</keyword>
<feature type="transmembrane region" description="Helical" evidence="1">
    <location>
        <begin position="145"/>
        <end position="168"/>
    </location>
</feature>
<gene>
    <name evidence="2" type="ORF">QCA50_014858</name>
</gene>
<evidence type="ECO:0000313" key="2">
    <source>
        <dbReference type="EMBL" id="KAK7681896.1"/>
    </source>
</evidence>
<comment type="caution">
    <text evidence="2">The sequence shown here is derived from an EMBL/GenBank/DDBJ whole genome shotgun (WGS) entry which is preliminary data.</text>
</comment>
<keyword evidence="1" id="KW-0812">Transmembrane</keyword>
<reference evidence="2 3" key="1">
    <citation type="submission" date="2022-09" db="EMBL/GenBank/DDBJ databases">
        <authorList>
            <person name="Palmer J.M."/>
        </authorList>
    </citation>
    <scope>NUCLEOTIDE SEQUENCE [LARGE SCALE GENOMIC DNA]</scope>
    <source>
        <strain evidence="2 3">DSM 7382</strain>
    </source>
</reference>
<dbReference type="AlphaFoldDB" id="A0AAW0FM77"/>
<feature type="transmembrane region" description="Helical" evidence="1">
    <location>
        <begin position="188"/>
        <end position="213"/>
    </location>
</feature>
<accession>A0AAW0FM77</accession>